<evidence type="ECO:0000313" key="2">
    <source>
        <dbReference type="EMBL" id="KAJ7358080.1"/>
    </source>
</evidence>
<organism evidence="2 3">
    <name type="scientific">Mycena albidolilacea</name>
    <dbReference type="NCBI Taxonomy" id="1033008"/>
    <lineage>
        <taxon>Eukaryota</taxon>
        <taxon>Fungi</taxon>
        <taxon>Dikarya</taxon>
        <taxon>Basidiomycota</taxon>
        <taxon>Agaricomycotina</taxon>
        <taxon>Agaricomycetes</taxon>
        <taxon>Agaricomycetidae</taxon>
        <taxon>Agaricales</taxon>
        <taxon>Marasmiineae</taxon>
        <taxon>Mycenaceae</taxon>
        <taxon>Mycena</taxon>
    </lineage>
</organism>
<sequence>MLRRFTAPATAALSGAPVRDAAQAPTADATTPATFAAVVAAPAPTVAALPPVITVPATVIAAPPPVAAPAPVAAVAPEGPVWRTADGHLPRGSYAPTPPGGFPAVVYSSALLTQGMPPGLMQLYNEVPDPKFFVVVSGGNGATIQTHGLIRVAIGDFLNVDATSFHLGTPPTSRNGPSPVLWLVAGLPPPLAQALRDQLALSSRPITLFTIPFNMPVIGFVGTFGGFTLPNTQGGADAARDLLQTAIQANGDINEFVRTHRDAFGPQVSADQAWHIFSHSVAVEGMELLVNNTITVTWQLSVTPPTNDHAAWLQLRRLFGRLSVMTALNGTAHLQWSYRCNICPSINHPTGLCHFPRLPGWLGPTPDTITTLAEASRQAATEAQEVIRGNAAPGPSNNTHRTGGSSGRGNANANNKKSRKDGGKGKKGGDAKGKGKRREHDDFF</sequence>
<dbReference type="Proteomes" id="UP001218218">
    <property type="component" value="Unassembled WGS sequence"/>
</dbReference>
<keyword evidence="3" id="KW-1185">Reference proteome</keyword>
<accession>A0AAD7AGE8</accession>
<reference evidence="2" key="1">
    <citation type="submission" date="2023-03" db="EMBL/GenBank/DDBJ databases">
        <title>Massive genome expansion in bonnet fungi (Mycena s.s.) driven by repeated elements and novel gene families across ecological guilds.</title>
        <authorList>
            <consortium name="Lawrence Berkeley National Laboratory"/>
            <person name="Harder C.B."/>
            <person name="Miyauchi S."/>
            <person name="Viragh M."/>
            <person name="Kuo A."/>
            <person name="Thoen E."/>
            <person name="Andreopoulos B."/>
            <person name="Lu D."/>
            <person name="Skrede I."/>
            <person name="Drula E."/>
            <person name="Henrissat B."/>
            <person name="Morin E."/>
            <person name="Kohler A."/>
            <person name="Barry K."/>
            <person name="LaButti K."/>
            <person name="Morin E."/>
            <person name="Salamov A."/>
            <person name="Lipzen A."/>
            <person name="Mereny Z."/>
            <person name="Hegedus B."/>
            <person name="Baldrian P."/>
            <person name="Stursova M."/>
            <person name="Weitz H."/>
            <person name="Taylor A."/>
            <person name="Grigoriev I.V."/>
            <person name="Nagy L.G."/>
            <person name="Martin F."/>
            <person name="Kauserud H."/>
        </authorList>
    </citation>
    <scope>NUCLEOTIDE SEQUENCE</scope>
    <source>
        <strain evidence="2">CBHHK002</strain>
    </source>
</reference>
<feature type="compositionally biased region" description="Basic and acidic residues" evidence="1">
    <location>
        <begin position="420"/>
        <end position="444"/>
    </location>
</feature>
<name>A0AAD7AGE8_9AGAR</name>
<proteinExistence type="predicted"/>
<dbReference type="EMBL" id="JARIHO010000007">
    <property type="protein sequence ID" value="KAJ7358080.1"/>
    <property type="molecule type" value="Genomic_DNA"/>
</dbReference>
<protein>
    <submittedName>
        <fullName evidence="2">Uncharacterized protein</fullName>
    </submittedName>
</protein>
<dbReference type="AlphaFoldDB" id="A0AAD7AGE8"/>
<evidence type="ECO:0000256" key="1">
    <source>
        <dbReference type="SAM" id="MobiDB-lite"/>
    </source>
</evidence>
<gene>
    <name evidence="2" type="ORF">DFH08DRAFT_953270</name>
</gene>
<feature type="region of interest" description="Disordered" evidence="1">
    <location>
        <begin position="374"/>
        <end position="444"/>
    </location>
</feature>
<evidence type="ECO:0000313" key="3">
    <source>
        <dbReference type="Proteomes" id="UP001218218"/>
    </source>
</evidence>
<comment type="caution">
    <text evidence="2">The sequence shown here is derived from an EMBL/GenBank/DDBJ whole genome shotgun (WGS) entry which is preliminary data.</text>
</comment>